<keyword evidence="2" id="KW-1185">Reference proteome</keyword>
<dbReference type="HOGENOM" id="CLU_148200_1_0_1"/>
<protein>
    <submittedName>
        <fullName evidence="1">Uncharacterized protein</fullName>
    </submittedName>
</protein>
<name>A0A067PMG7_9AGAM</name>
<dbReference type="InParanoid" id="A0A067PMG7"/>
<organism evidence="1 2">
    <name type="scientific">Jaapia argillacea MUCL 33604</name>
    <dbReference type="NCBI Taxonomy" id="933084"/>
    <lineage>
        <taxon>Eukaryota</taxon>
        <taxon>Fungi</taxon>
        <taxon>Dikarya</taxon>
        <taxon>Basidiomycota</taxon>
        <taxon>Agaricomycotina</taxon>
        <taxon>Agaricomycetes</taxon>
        <taxon>Agaricomycetidae</taxon>
        <taxon>Jaapiales</taxon>
        <taxon>Jaapiaceae</taxon>
        <taxon>Jaapia</taxon>
    </lineage>
</organism>
<evidence type="ECO:0000313" key="1">
    <source>
        <dbReference type="EMBL" id="KDQ51516.1"/>
    </source>
</evidence>
<dbReference type="Proteomes" id="UP000027265">
    <property type="component" value="Unassembled WGS sequence"/>
</dbReference>
<proteinExistence type="predicted"/>
<evidence type="ECO:0000313" key="2">
    <source>
        <dbReference type="Proteomes" id="UP000027265"/>
    </source>
</evidence>
<reference evidence="2" key="1">
    <citation type="journal article" date="2014" name="Proc. Natl. Acad. Sci. U.S.A.">
        <title>Extensive sampling of basidiomycete genomes demonstrates inadequacy of the white-rot/brown-rot paradigm for wood decay fungi.</title>
        <authorList>
            <person name="Riley R."/>
            <person name="Salamov A.A."/>
            <person name="Brown D.W."/>
            <person name="Nagy L.G."/>
            <person name="Floudas D."/>
            <person name="Held B.W."/>
            <person name="Levasseur A."/>
            <person name="Lombard V."/>
            <person name="Morin E."/>
            <person name="Otillar R."/>
            <person name="Lindquist E.A."/>
            <person name="Sun H."/>
            <person name="LaButti K.M."/>
            <person name="Schmutz J."/>
            <person name="Jabbour D."/>
            <person name="Luo H."/>
            <person name="Baker S.E."/>
            <person name="Pisabarro A.G."/>
            <person name="Walton J.D."/>
            <person name="Blanchette R.A."/>
            <person name="Henrissat B."/>
            <person name="Martin F."/>
            <person name="Cullen D."/>
            <person name="Hibbett D.S."/>
            <person name="Grigoriev I.V."/>
        </authorList>
    </citation>
    <scope>NUCLEOTIDE SEQUENCE [LARGE SCALE GENOMIC DNA]</scope>
    <source>
        <strain evidence="2">MUCL 33604</strain>
    </source>
</reference>
<dbReference type="OrthoDB" id="2688128at2759"/>
<accession>A0A067PMG7</accession>
<gene>
    <name evidence="1" type="ORF">JAAARDRAFT_139970</name>
</gene>
<sequence length="129" mass="14431">MSNGHQTETLDIHMNESNWRKLIGMVLSLIKKYKKAVDGLVVTTEAFDEINASASTANVRAWLTIKKKAQGDWHIDPQSMDVYDTMIKKAPTKAEMQHDLSQKENSANAGVIWGSTSWIASGLRIQETQ</sequence>
<dbReference type="EMBL" id="KL197747">
    <property type="protein sequence ID" value="KDQ51516.1"/>
    <property type="molecule type" value="Genomic_DNA"/>
</dbReference>
<dbReference type="AlphaFoldDB" id="A0A067PMG7"/>